<accession>A0A286GCL5</accession>
<keyword evidence="6" id="KW-1185">Reference proteome</keyword>
<feature type="chain" id="PRO_5012538400" evidence="4">
    <location>
        <begin position="27"/>
        <end position="328"/>
    </location>
</feature>
<comment type="cofactor">
    <cofactor evidence="1">
        <name>Ca(2+)</name>
        <dbReference type="ChEBI" id="CHEBI:29108"/>
    </cofactor>
</comment>
<dbReference type="GO" id="GO:0005975">
    <property type="term" value="P:carbohydrate metabolic process"/>
    <property type="evidence" value="ECO:0007669"/>
    <property type="project" value="InterPro"/>
</dbReference>
<protein>
    <submittedName>
        <fullName evidence="5">Uncharacterized protein</fullName>
    </submittedName>
</protein>
<sequence length="328" mass="37164">MTNLKRILLPAFTLIGLSSSMTLPLADWPQADLSNGVIQTTLYLPDEQQGYYQGTRFDWSGAFKSLTYNGHTFVDQWFENYDPKMHDAINGPAEEFTPLGYTDAKPGDTFVKIGVGTLRKSTDKPYTFATYYEVADHGKWTVKRHKDRIDFTHELTDAGGYGYRYRKTVRLTKGKPELVLEHTLKNTGKLPIKTSVYDHNFFIIDKEPTGPGIEILFPYAVKAEGKGFGSVILPQGNRFVYARDLEKKENVYTAGVQGFGPTATDYDIRIENQKTGAGIHITSDQPMEKLVYWACATTSCPEPYIRLEAAPGKEVTWKIRYEFYEKAK</sequence>
<gene>
    <name evidence="5" type="ORF">SAMN06269250_4294</name>
</gene>
<dbReference type="GO" id="GO:0003824">
    <property type="term" value="F:catalytic activity"/>
    <property type="evidence" value="ECO:0007669"/>
    <property type="project" value="InterPro"/>
</dbReference>
<evidence type="ECO:0000313" key="5">
    <source>
        <dbReference type="EMBL" id="SOD92986.1"/>
    </source>
</evidence>
<evidence type="ECO:0000256" key="3">
    <source>
        <dbReference type="ARBA" id="ARBA00022837"/>
    </source>
</evidence>
<organism evidence="5 6">
    <name type="scientific">Spirosoma fluviale</name>
    <dbReference type="NCBI Taxonomy" id="1597977"/>
    <lineage>
        <taxon>Bacteria</taxon>
        <taxon>Pseudomonadati</taxon>
        <taxon>Bacteroidota</taxon>
        <taxon>Cytophagia</taxon>
        <taxon>Cytophagales</taxon>
        <taxon>Cytophagaceae</taxon>
        <taxon>Spirosoma</taxon>
    </lineage>
</organism>
<evidence type="ECO:0000256" key="2">
    <source>
        <dbReference type="ARBA" id="ARBA00011245"/>
    </source>
</evidence>
<dbReference type="InterPro" id="IPR014718">
    <property type="entry name" value="GH-type_carb-bd"/>
</dbReference>
<dbReference type="Proteomes" id="UP000219452">
    <property type="component" value="Unassembled WGS sequence"/>
</dbReference>
<evidence type="ECO:0000313" key="6">
    <source>
        <dbReference type="Proteomes" id="UP000219452"/>
    </source>
</evidence>
<dbReference type="EMBL" id="OCNH01000003">
    <property type="protein sequence ID" value="SOD92986.1"/>
    <property type="molecule type" value="Genomic_DNA"/>
</dbReference>
<keyword evidence="3" id="KW-0106">Calcium</keyword>
<dbReference type="Gene3D" id="2.70.98.10">
    <property type="match status" value="1"/>
</dbReference>
<dbReference type="OrthoDB" id="5621785at2"/>
<dbReference type="RefSeq" id="WP_097128164.1">
    <property type="nucleotide sequence ID" value="NZ_OCNH01000003.1"/>
</dbReference>
<comment type="subunit">
    <text evidence="2">Monomer.</text>
</comment>
<dbReference type="AlphaFoldDB" id="A0A286GCL5"/>
<dbReference type="SUPFAM" id="SSF74650">
    <property type="entry name" value="Galactose mutarotase-like"/>
    <property type="match status" value="1"/>
</dbReference>
<reference evidence="6" key="1">
    <citation type="submission" date="2017-09" db="EMBL/GenBank/DDBJ databases">
        <authorList>
            <person name="Varghese N."/>
            <person name="Submissions S."/>
        </authorList>
    </citation>
    <scope>NUCLEOTIDE SEQUENCE [LARGE SCALE GENOMIC DNA]</scope>
    <source>
        <strain evidence="6">DSM 29961</strain>
    </source>
</reference>
<dbReference type="InterPro" id="IPR011013">
    <property type="entry name" value="Gal_mutarotase_sf_dom"/>
</dbReference>
<dbReference type="GO" id="GO:0030246">
    <property type="term" value="F:carbohydrate binding"/>
    <property type="evidence" value="ECO:0007669"/>
    <property type="project" value="InterPro"/>
</dbReference>
<keyword evidence="4" id="KW-0732">Signal</keyword>
<proteinExistence type="predicted"/>
<feature type="signal peptide" evidence="4">
    <location>
        <begin position="1"/>
        <end position="26"/>
    </location>
</feature>
<evidence type="ECO:0000256" key="1">
    <source>
        <dbReference type="ARBA" id="ARBA00001913"/>
    </source>
</evidence>
<name>A0A286GCL5_9BACT</name>
<evidence type="ECO:0000256" key="4">
    <source>
        <dbReference type="SAM" id="SignalP"/>
    </source>
</evidence>